<evidence type="ECO:0000313" key="1">
    <source>
        <dbReference type="EMBL" id="MBA4633941.1"/>
    </source>
</evidence>
<name>A0A7C9D4X0_OPUST</name>
<protein>
    <submittedName>
        <fullName evidence="1">Uncharacterized protein</fullName>
    </submittedName>
</protein>
<reference evidence="1" key="2">
    <citation type="submission" date="2020-07" db="EMBL/GenBank/DDBJ databases">
        <authorList>
            <person name="Vera ALvarez R."/>
            <person name="Arias-Moreno D.M."/>
            <person name="Jimenez-Jacinto V."/>
            <person name="Jimenez-Bremont J.F."/>
            <person name="Swaminathan K."/>
            <person name="Moose S.P."/>
            <person name="Guerrero-Gonzalez M.L."/>
            <person name="Marino-Ramirez L."/>
            <person name="Landsman D."/>
            <person name="Rodriguez-Kessler M."/>
            <person name="Delgado-Sanchez P."/>
        </authorList>
    </citation>
    <scope>NUCLEOTIDE SEQUENCE</scope>
    <source>
        <tissue evidence="1">Cladode</tissue>
    </source>
</reference>
<organism evidence="1">
    <name type="scientific">Opuntia streptacantha</name>
    <name type="common">Prickly pear cactus</name>
    <name type="synonym">Opuntia cardona</name>
    <dbReference type="NCBI Taxonomy" id="393608"/>
    <lineage>
        <taxon>Eukaryota</taxon>
        <taxon>Viridiplantae</taxon>
        <taxon>Streptophyta</taxon>
        <taxon>Embryophyta</taxon>
        <taxon>Tracheophyta</taxon>
        <taxon>Spermatophyta</taxon>
        <taxon>Magnoliopsida</taxon>
        <taxon>eudicotyledons</taxon>
        <taxon>Gunneridae</taxon>
        <taxon>Pentapetalae</taxon>
        <taxon>Caryophyllales</taxon>
        <taxon>Cactineae</taxon>
        <taxon>Cactaceae</taxon>
        <taxon>Opuntioideae</taxon>
        <taxon>Opuntia</taxon>
    </lineage>
</organism>
<dbReference type="EMBL" id="GISG01088849">
    <property type="protein sequence ID" value="MBA4633941.1"/>
    <property type="molecule type" value="Transcribed_RNA"/>
</dbReference>
<accession>A0A7C9D4X0</accession>
<reference evidence="1" key="1">
    <citation type="journal article" date="2013" name="J. Plant Res.">
        <title>Effect of fungi and light on seed germination of three Opuntia species from semiarid lands of central Mexico.</title>
        <authorList>
            <person name="Delgado-Sanchez P."/>
            <person name="Jimenez-Bremont J.F."/>
            <person name="Guerrero-Gonzalez Mde L."/>
            <person name="Flores J."/>
        </authorList>
    </citation>
    <scope>NUCLEOTIDE SEQUENCE</scope>
    <source>
        <tissue evidence="1">Cladode</tissue>
    </source>
</reference>
<proteinExistence type="predicted"/>
<dbReference type="AlphaFoldDB" id="A0A7C9D4X0"/>
<sequence length="102" mass="11645">MEPLSLYEGITVCLNKKVVSQRKKAYQPRRANKKPHIHPHSPLSLITHQFKNLLLHSSITHIQPTPVLPTYKKTPSSSSPINGIHLQIQRHRNPISISPHQQ</sequence>